<gene>
    <name evidence="2" type="ORF">Ahy_A03g012978</name>
</gene>
<name>A0A445DUI8_ARAHY</name>
<accession>A0A445DUI8</accession>
<keyword evidence="3" id="KW-1185">Reference proteome</keyword>
<protein>
    <recommendedName>
        <fullName evidence="1">Putative plant transposon protein domain-containing protein</fullName>
    </recommendedName>
</protein>
<comment type="caution">
    <text evidence="2">The sequence shown here is derived from an EMBL/GenBank/DDBJ whole genome shotgun (WGS) entry which is preliminary data.</text>
</comment>
<dbReference type="InterPro" id="IPR046796">
    <property type="entry name" value="Transposase_32_dom"/>
</dbReference>
<reference evidence="2 3" key="1">
    <citation type="submission" date="2019-01" db="EMBL/GenBank/DDBJ databases">
        <title>Sequencing of cultivated peanut Arachis hypogaea provides insights into genome evolution and oil improvement.</title>
        <authorList>
            <person name="Chen X."/>
        </authorList>
    </citation>
    <scope>NUCLEOTIDE SEQUENCE [LARGE SCALE GENOMIC DNA]</scope>
    <source>
        <strain evidence="3">cv. Fuhuasheng</strain>
        <tissue evidence="2">Leaves</tissue>
    </source>
</reference>
<evidence type="ECO:0000313" key="2">
    <source>
        <dbReference type="EMBL" id="RYR66858.1"/>
    </source>
</evidence>
<dbReference type="Pfam" id="PF20167">
    <property type="entry name" value="Transposase_32"/>
    <property type="match status" value="1"/>
</dbReference>
<evidence type="ECO:0000259" key="1">
    <source>
        <dbReference type="Pfam" id="PF20167"/>
    </source>
</evidence>
<organism evidence="2 3">
    <name type="scientific">Arachis hypogaea</name>
    <name type="common">Peanut</name>
    <dbReference type="NCBI Taxonomy" id="3818"/>
    <lineage>
        <taxon>Eukaryota</taxon>
        <taxon>Viridiplantae</taxon>
        <taxon>Streptophyta</taxon>
        <taxon>Embryophyta</taxon>
        <taxon>Tracheophyta</taxon>
        <taxon>Spermatophyta</taxon>
        <taxon>Magnoliopsida</taxon>
        <taxon>eudicotyledons</taxon>
        <taxon>Gunneridae</taxon>
        <taxon>Pentapetalae</taxon>
        <taxon>rosids</taxon>
        <taxon>fabids</taxon>
        <taxon>Fabales</taxon>
        <taxon>Fabaceae</taxon>
        <taxon>Papilionoideae</taxon>
        <taxon>50 kb inversion clade</taxon>
        <taxon>dalbergioids sensu lato</taxon>
        <taxon>Dalbergieae</taxon>
        <taxon>Pterocarpus clade</taxon>
        <taxon>Arachis</taxon>
    </lineage>
</organism>
<proteinExistence type="predicted"/>
<sequence>MASSSSKRRKRKEPMEQPPFDEKKFRTFHHALQFRWMAEKDIIYELGFQVKKNECPRITEKVEKRRWELLTNSITKVNATLVREFYTNAVRYDRVDESYISFVRGVMMDFIPMNIMRVLNLRIIPFTEESYQSRIDSSPNYDQIVEDICIPGLDWVRDSHNKPRFIKRGDLTPEANGWFEIVRRSILLAGNNSKVHELIAQGIRKFAEKSDSGGRLGYPSTIFHLCARAGVVFEDGNHEWIKRTAHQVEEGQNPEEQAPATLDMHQLQEAIYGLSRQYMENQGAQKELQM</sequence>
<feature type="domain" description="Putative plant transposon protein" evidence="1">
    <location>
        <begin position="63"/>
        <end position="231"/>
    </location>
</feature>
<evidence type="ECO:0000313" key="3">
    <source>
        <dbReference type="Proteomes" id="UP000289738"/>
    </source>
</evidence>
<dbReference type="Proteomes" id="UP000289738">
    <property type="component" value="Chromosome A03"/>
</dbReference>
<dbReference type="EMBL" id="SDMP01000003">
    <property type="protein sequence ID" value="RYR66858.1"/>
    <property type="molecule type" value="Genomic_DNA"/>
</dbReference>
<dbReference type="AlphaFoldDB" id="A0A445DUI8"/>